<reference evidence="1" key="1">
    <citation type="journal article" date="2023" name="Plant J.">
        <title>Genome sequences and population genomics provide insights into the demographic history, inbreeding, and mutation load of two 'living fossil' tree species of Dipteronia.</title>
        <authorList>
            <person name="Feng Y."/>
            <person name="Comes H.P."/>
            <person name="Chen J."/>
            <person name="Zhu S."/>
            <person name="Lu R."/>
            <person name="Zhang X."/>
            <person name="Li P."/>
            <person name="Qiu J."/>
            <person name="Olsen K.M."/>
            <person name="Qiu Y."/>
        </authorList>
    </citation>
    <scope>NUCLEOTIDE SEQUENCE</scope>
    <source>
        <strain evidence="1">NBL</strain>
    </source>
</reference>
<gene>
    <name evidence="1" type="ORF">Dsin_013134</name>
</gene>
<dbReference type="AlphaFoldDB" id="A0AAE0AKM8"/>
<proteinExistence type="predicted"/>
<organism evidence="1 2">
    <name type="scientific">Dipteronia sinensis</name>
    <dbReference type="NCBI Taxonomy" id="43782"/>
    <lineage>
        <taxon>Eukaryota</taxon>
        <taxon>Viridiplantae</taxon>
        <taxon>Streptophyta</taxon>
        <taxon>Embryophyta</taxon>
        <taxon>Tracheophyta</taxon>
        <taxon>Spermatophyta</taxon>
        <taxon>Magnoliopsida</taxon>
        <taxon>eudicotyledons</taxon>
        <taxon>Gunneridae</taxon>
        <taxon>Pentapetalae</taxon>
        <taxon>rosids</taxon>
        <taxon>malvids</taxon>
        <taxon>Sapindales</taxon>
        <taxon>Sapindaceae</taxon>
        <taxon>Hippocastanoideae</taxon>
        <taxon>Acereae</taxon>
        <taxon>Dipteronia</taxon>
    </lineage>
</organism>
<keyword evidence="2" id="KW-1185">Reference proteome</keyword>
<name>A0AAE0AKM8_9ROSI</name>
<accession>A0AAE0AKM8</accession>
<protein>
    <submittedName>
        <fullName evidence="1">Uncharacterized protein</fullName>
    </submittedName>
</protein>
<dbReference type="EMBL" id="JANJYJ010000004">
    <property type="protein sequence ID" value="KAK3219164.1"/>
    <property type="molecule type" value="Genomic_DNA"/>
</dbReference>
<comment type="caution">
    <text evidence="1">The sequence shown here is derived from an EMBL/GenBank/DDBJ whole genome shotgun (WGS) entry which is preliminary data.</text>
</comment>
<evidence type="ECO:0000313" key="2">
    <source>
        <dbReference type="Proteomes" id="UP001281410"/>
    </source>
</evidence>
<dbReference type="Proteomes" id="UP001281410">
    <property type="component" value="Unassembled WGS sequence"/>
</dbReference>
<sequence length="104" mass="12194">MKLKANWKMNQKRKLIFLIFAVQLDTINPHSKLCLPSVCLYVSLNDRLIGMIHMLLDPYGRKLISVQMDRMGSEFMEISVGWRKMKNTIDVLLLKLKNISRTTR</sequence>
<evidence type="ECO:0000313" key="1">
    <source>
        <dbReference type="EMBL" id="KAK3219164.1"/>
    </source>
</evidence>